<dbReference type="InterPro" id="IPR000157">
    <property type="entry name" value="TIR_dom"/>
</dbReference>
<protein>
    <recommendedName>
        <fullName evidence="5">TIR domain-containing protein</fullName>
    </recommendedName>
</protein>
<feature type="region of interest" description="Disordered" evidence="4">
    <location>
        <begin position="586"/>
        <end position="660"/>
    </location>
</feature>
<evidence type="ECO:0000313" key="6">
    <source>
        <dbReference type="EMBL" id="KAI7749118.1"/>
    </source>
</evidence>
<comment type="caution">
    <text evidence="6">The sequence shown here is derived from an EMBL/GenBank/DDBJ whole genome shotgun (WGS) entry which is preliminary data.</text>
</comment>
<dbReference type="PROSITE" id="PS50104">
    <property type="entry name" value="TIR"/>
    <property type="match status" value="1"/>
</dbReference>
<evidence type="ECO:0000256" key="2">
    <source>
        <dbReference type="ARBA" id="ARBA00022737"/>
    </source>
</evidence>
<sequence>EELQPEIERAIKASRASVVVLSENYATSSWCLDELLLILQQKELGHFVLPVFYHVDPSDIRKQQGSFDIKVKPYSKWTDEKVCLWKTALKEVANLSGFTLSGPETNILKEIVDTIYNKLDRKEVHLPLNITGMATRYKEINSWLAEPNLEFLAIYGMGGSGKTTFAKHIFNSNWRNFEYVSFVENIGTTCKEPNDLLHLQRQLLKDISGGKKRKIPGVSKGTCMIGEAMQMNKTLIVLDDIVERSQLVALLGSGKINEQSKIIITTRENTANWFDLSCWRCQQYEMRLLNPDESLELLSLHAFGSKIPNEGYMQLLSVATRLCEGNPLALEVLGSSLSENDTPYWESLLNLFGKDIDSKIQGVLRRSYMSLSCDTVKELFLHVACFFVGVDMDYVVKILESYSATSGIKTLIKRCLLSVSPNKKLMMHRLLQEMAKNIVHQESKLPAKRSRVWRNIDSYKILSQGKGSKTVEGLALDMNMLRNEDFQFRSKEDIYSIAEMSKSSVADKPVAFTSSLLEEEMKSGTESDETMESLPSTQEIYDKQELYDKSGLETAGDFISTFDEIMIEESDPYSHKLKESVGMSKAFGSDEIKESDSDSHPREERKSVVKNEPSGGQELMKQKESVGMSKAFGSDEIKESDSPPHAERLKSMVKNEPSGGQKLKKIVLAVNLSSQSKRRKMVKELSALQGIESVDFDKEGKLIVIGDVDRETVIKCASMIADTEIISFGPASERQHEPEVKPEAESEKDDKTDKGPSKNKKSACSV</sequence>
<evidence type="ECO:0000313" key="7">
    <source>
        <dbReference type="Proteomes" id="UP001206925"/>
    </source>
</evidence>
<dbReference type="InterPro" id="IPR044974">
    <property type="entry name" value="Disease_R_plants"/>
</dbReference>
<dbReference type="InterPro" id="IPR027417">
    <property type="entry name" value="P-loop_NTPase"/>
</dbReference>
<keyword evidence="2" id="KW-0677">Repeat</keyword>
<organism evidence="6 7">
    <name type="scientific">Ambrosia artemisiifolia</name>
    <name type="common">Common ragweed</name>
    <dbReference type="NCBI Taxonomy" id="4212"/>
    <lineage>
        <taxon>Eukaryota</taxon>
        <taxon>Viridiplantae</taxon>
        <taxon>Streptophyta</taxon>
        <taxon>Embryophyta</taxon>
        <taxon>Tracheophyta</taxon>
        <taxon>Spermatophyta</taxon>
        <taxon>Magnoliopsida</taxon>
        <taxon>eudicotyledons</taxon>
        <taxon>Gunneridae</taxon>
        <taxon>Pentapetalae</taxon>
        <taxon>asterids</taxon>
        <taxon>campanulids</taxon>
        <taxon>Asterales</taxon>
        <taxon>Asteraceae</taxon>
        <taxon>Asteroideae</taxon>
        <taxon>Heliantheae alliance</taxon>
        <taxon>Heliantheae</taxon>
        <taxon>Ambrosia</taxon>
    </lineage>
</organism>
<feature type="compositionally biased region" description="Basic residues" evidence="4">
    <location>
        <begin position="757"/>
        <end position="766"/>
    </location>
</feature>
<dbReference type="PANTHER" id="PTHR11017:SF307">
    <property type="entry name" value="TIR DOMAIN, P-LOOP CONTAINING NUCLEOSIDE TRIPHOSPHATE HYDROLASE"/>
    <property type="match status" value="1"/>
</dbReference>
<keyword evidence="3" id="KW-0611">Plant defense</keyword>
<feature type="compositionally biased region" description="Basic and acidic residues" evidence="4">
    <location>
        <begin position="733"/>
        <end position="756"/>
    </location>
</feature>
<reference evidence="6" key="1">
    <citation type="submission" date="2022-06" db="EMBL/GenBank/DDBJ databases">
        <title>Uncovering the hologenomic basis of an extraordinary plant invasion.</title>
        <authorList>
            <person name="Bieker V.C."/>
            <person name="Martin M.D."/>
            <person name="Gilbert T."/>
            <person name="Hodgins K."/>
            <person name="Battlay P."/>
            <person name="Petersen B."/>
            <person name="Wilson J."/>
        </authorList>
    </citation>
    <scope>NUCLEOTIDE SEQUENCE</scope>
    <source>
        <strain evidence="6">AA19_3_7</strain>
        <tissue evidence="6">Leaf</tissue>
    </source>
</reference>
<evidence type="ECO:0000259" key="5">
    <source>
        <dbReference type="PROSITE" id="PS50104"/>
    </source>
</evidence>
<proteinExistence type="predicted"/>
<dbReference type="Pfam" id="PF01582">
    <property type="entry name" value="TIR"/>
    <property type="match status" value="1"/>
</dbReference>
<dbReference type="InterPro" id="IPR002182">
    <property type="entry name" value="NB-ARC"/>
</dbReference>
<keyword evidence="7" id="KW-1185">Reference proteome</keyword>
<dbReference type="CDD" id="cd00267">
    <property type="entry name" value="ABC_ATPase"/>
    <property type="match status" value="1"/>
</dbReference>
<accession>A0AAD5CVL1</accession>
<dbReference type="PANTHER" id="PTHR11017">
    <property type="entry name" value="LEUCINE-RICH REPEAT-CONTAINING PROTEIN"/>
    <property type="match status" value="1"/>
</dbReference>
<dbReference type="EMBL" id="JAMZMK010006406">
    <property type="protein sequence ID" value="KAI7749118.1"/>
    <property type="molecule type" value="Genomic_DNA"/>
</dbReference>
<feature type="compositionally biased region" description="Basic and acidic residues" evidence="4">
    <location>
        <begin position="633"/>
        <end position="650"/>
    </location>
</feature>
<evidence type="ECO:0000256" key="1">
    <source>
        <dbReference type="ARBA" id="ARBA00022614"/>
    </source>
</evidence>
<feature type="region of interest" description="Disordered" evidence="4">
    <location>
        <begin position="726"/>
        <end position="766"/>
    </location>
</feature>
<dbReference type="InterPro" id="IPR058192">
    <property type="entry name" value="WHD_ROQ1-like"/>
</dbReference>
<dbReference type="Gene3D" id="3.40.50.10140">
    <property type="entry name" value="Toll/interleukin-1 receptor homology (TIR) domain"/>
    <property type="match status" value="1"/>
</dbReference>
<keyword evidence="1" id="KW-0433">Leucine-rich repeat</keyword>
<dbReference type="Gene3D" id="3.40.50.300">
    <property type="entry name" value="P-loop containing nucleotide triphosphate hydrolases"/>
    <property type="match status" value="1"/>
</dbReference>
<dbReference type="AlphaFoldDB" id="A0AAD5CVL1"/>
<dbReference type="InterPro" id="IPR035897">
    <property type="entry name" value="Toll_tir_struct_dom_sf"/>
</dbReference>
<name>A0AAD5CVL1_AMBAR</name>
<gene>
    <name evidence="6" type="ORF">M8C21_033557</name>
</gene>
<feature type="non-terminal residue" evidence="6">
    <location>
        <position position="1"/>
    </location>
</feature>
<dbReference type="GO" id="GO:0007165">
    <property type="term" value="P:signal transduction"/>
    <property type="evidence" value="ECO:0007669"/>
    <property type="project" value="InterPro"/>
</dbReference>
<dbReference type="PRINTS" id="PR00364">
    <property type="entry name" value="DISEASERSIST"/>
</dbReference>
<dbReference type="SMART" id="SM00255">
    <property type="entry name" value="TIR"/>
    <property type="match status" value="1"/>
</dbReference>
<feature type="domain" description="TIR" evidence="5">
    <location>
        <begin position="1"/>
        <end position="119"/>
    </location>
</feature>
<dbReference type="Pfam" id="PF23282">
    <property type="entry name" value="WHD_ROQ1"/>
    <property type="match status" value="1"/>
</dbReference>
<dbReference type="Gene3D" id="1.10.8.430">
    <property type="entry name" value="Helical domain of apoptotic protease-activating factors"/>
    <property type="match status" value="1"/>
</dbReference>
<dbReference type="GO" id="GO:0006952">
    <property type="term" value="P:defense response"/>
    <property type="evidence" value="ECO:0007669"/>
    <property type="project" value="UniProtKB-KW"/>
</dbReference>
<evidence type="ECO:0000256" key="4">
    <source>
        <dbReference type="SAM" id="MobiDB-lite"/>
    </source>
</evidence>
<dbReference type="Proteomes" id="UP001206925">
    <property type="component" value="Unassembled WGS sequence"/>
</dbReference>
<feature type="compositionally biased region" description="Basic and acidic residues" evidence="4">
    <location>
        <begin position="588"/>
        <end position="609"/>
    </location>
</feature>
<dbReference type="Pfam" id="PF00931">
    <property type="entry name" value="NB-ARC"/>
    <property type="match status" value="1"/>
</dbReference>
<dbReference type="Gene3D" id="3.30.70.100">
    <property type="match status" value="1"/>
</dbReference>
<dbReference type="SUPFAM" id="SSF46785">
    <property type="entry name" value="Winged helix' DNA-binding domain"/>
    <property type="match status" value="1"/>
</dbReference>
<dbReference type="InterPro" id="IPR042197">
    <property type="entry name" value="Apaf_helical"/>
</dbReference>
<dbReference type="SUPFAM" id="SSF52540">
    <property type="entry name" value="P-loop containing nucleoside triphosphate hydrolases"/>
    <property type="match status" value="1"/>
</dbReference>
<dbReference type="SUPFAM" id="SSF52200">
    <property type="entry name" value="Toll/Interleukin receptor TIR domain"/>
    <property type="match status" value="1"/>
</dbReference>
<dbReference type="InterPro" id="IPR036390">
    <property type="entry name" value="WH_DNA-bd_sf"/>
</dbReference>
<evidence type="ECO:0000256" key="3">
    <source>
        <dbReference type="ARBA" id="ARBA00022821"/>
    </source>
</evidence>
<dbReference type="GO" id="GO:0043531">
    <property type="term" value="F:ADP binding"/>
    <property type="evidence" value="ECO:0007669"/>
    <property type="project" value="InterPro"/>
</dbReference>
<feature type="non-terminal residue" evidence="6">
    <location>
        <position position="766"/>
    </location>
</feature>